<feature type="compositionally biased region" description="Polar residues" evidence="1">
    <location>
        <begin position="98"/>
        <end position="121"/>
    </location>
</feature>
<organism evidence="2 3">
    <name type="scientific">Hohenbuehelia grisea</name>
    <dbReference type="NCBI Taxonomy" id="104357"/>
    <lineage>
        <taxon>Eukaryota</taxon>
        <taxon>Fungi</taxon>
        <taxon>Dikarya</taxon>
        <taxon>Basidiomycota</taxon>
        <taxon>Agaricomycotina</taxon>
        <taxon>Agaricomycetes</taxon>
        <taxon>Agaricomycetidae</taxon>
        <taxon>Agaricales</taxon>
        <taxon>Pleurotineae</taxon>
        <taxon>Pleurotaceae</taxon>
        <taxon>Hohenbuehelia</taxon>
    </lineage>
</organism>
<sequence>MSDTELRMDPGECLYGGDFGPFEVIEAKLNTDVSRLVTFTNYYLIQHDLQGNLVCIHKYANYPNAKSFHYHNANGINYFKNPVGPIVQWRRPNPPPNSNTQGTASPAQAGSSRQRPTSARASSPGEEEVVLTSPSSKSTPELAPGSAVQGASGENLTIHDESAVGGDGMTQMSVRFKAKPGHKYTLSFEVSSD</sequence>
<proteinExistence type="predicted"/>
<dbReference type="Proteomes" id="UP001556367">
    <property type="component" value="Unassembled WGS sequence"/>
</dbReference>
<evidence type="ECO:0000313" key="3">
    <source>
        <dbReference type="Proteomes" id="UP001556367"/>
    </source>
</evidence>
<evidence type="ECO:0000313" key="2">
    <source>
        <dbReference type="EMBL" id="KAL0954371.1"/>
    </source>
</evidence>
<gene>
    <name evidence="2" type="ORF">HGRIS_003360</name>
</gene>
<name>A0ABR3JGP3_9AGAR</name>
<evidence type="ECO:0000256" key="1">
    <source>
        <dbReference type="SAM" id="MobiDB-lite"/>
    </source>
</evidence>
<reference evidence="3" key="1">
    <citation type="submission" date="2024-06" db="EMBL/GenBank/DDBJ databases">
        <title>Multi-omics analyses provide insights into the biosynthesis of the anticancer antibiotic pleurotin in Hohenbuehelia grisea.</title>
        <authorList>
            <person name="Weaver J.A."/>
            <person name="Alberti F."/>
        </authorList>
    </citation>
    <scope>NUCLEOTIDE SEQUENCE [LARGE SCALE GENOMIC DNA]</scope>
    <source>
        <strain evidence="3">T-177</strain>
    </source>
</reference>
<feature type="region of interest" description="Disordered" evidence="1">
    <location>
        <begin position="87"/>
        <end position="167"/>
    </location>
</feature>
<keyword evidence="3" id="KW-1185">Reference proteome</keyword>
<accession>A0ABR3JGP3</accession>
<protein>
    <submittedName>
        <fullName evidence="2">Uncharacterized protein</fullName>
    </submittedName>
</protein>
<comment type="caution">
    <text evidence="2">The sequence shown here is derived from an EMBL/GenBank/DDBJ whole genome shotgun (WGS) entry which is preliminary data.</text>
</comment>
<dbReference type="EMBL" id="JASNQZ010000007">
    <property type="protein sequence ID" value="KAL0954371.1"/>
    <property type="molecule type" value="Genomic_DNA"/>
</dbReference>